<dbReference type="InterPro" id="IPR050469">
    <property type="entry name" value="Diguanylate_Cyclase"/>
</dbReference>
<dbReference type="SUPFAM" id="SSF48452">
    <property type="entry name" value="TPR-like"/>
    <property type="match status" value="1"/>
</dbReference>
<evidence type="ECO:0000256" key="1">
    <source>
        <dbReference type="SAM" id="Coils"/>
    </source>
</evidence>
<feature type="domain" description="GGDEF" evidence="2">
    <location>
        <begin position="384"/>
        <end position="514"/>
    </location>
</feature>
<dbReference type="PANTHER" id="PTHR45138:SF9">
    <property type="entry name" value="DIGUANYLATE CYCLASE DGCM-RELATED"/>
    <property type="match status" value="1"/>
</dbReference>
<dbReference type="InterPro" id="IPR019734">
    <property type="entry name" value="TPR_rpt"/>
</dbReference>
<dbReference type="SMART" id="SM00028">
    <property type="entry name" value="TPR"/>
    <property type="match status" value="4"/>
</dbReference>
<gene>
    <name evidence="3" type="ORF">Dxin01_03410</name>
</gene>
<dbReference type="Gene3D" id="3.30.70.270">
    <property type="match status" value="1"/>
</dbReference>
<dbReference type="SUPFAM" id="SSF55073">
    <property type="entry name" value="Nucleotide cyclase"/>
    <property type="match status" value="1"/>
</dbReference>
<reference evidence="3 4" key="1">
    <citation type="submission" date="2024-02" db="EMBL/GenBank/DDBJ databases">
        <title>Deinococcus xinjiangensis NBRC 107630.</title>
        <authorList>
            <person name="Ichikawa N."/>
            <person name="Katano-Makiyama Y."/>
            <person name="Hidaka K."/>
        </authorList>
    </citation>
    <scope>NUCLEOTIDE SEQUENCE [LARGE SCALE GENOMIC DNA]</scope>
    <source>
        <strain evidence="3 4">NBRC 107630</strain>
    </source>
</reference>
<proteinExistence type="predicted"/>
<dbReference type="InterPro" id="IPR000160">
    <property type="entry name" value="GGDEF_dom"/>
</dbReference>
<dbReference type="SMART" id="SM00267">
    <property type="entry name" value="GGDEF"/>
    <property type="match status" value="1"/>
</dbReference>
<dbReference type="NCBIfam" id="TIGR00254">
    <property type="entry name" value="GGDEF"/>
    <property type="match status" value="1"/>
</dbReference>
<evidence type="ECO:0000259" key="2">
    <source>
        <dbReference type="PROSITE" id="PS50887"/>
    </source>
</evidence>
<dbReference type="InterPro" id="IPR029787">
    <property type="entry name" value="Nucleotide_cyclase"/>
</dbReference>
<dbReference type="Gene3D" id="1.25.40.10">
    <property type="entry name" value="Tetratricopeptide repeat domain"/>
    <property type="match status" value="1"/>
</dbReference>
<keyword evidence="4" id="KW-1185">Reference proteome</keyword>
<dbReference type="Proteomes" id="UP001458946">
    <property type="component" value="Unassembled WGS sequence"/>
</dbReference>
<dbReference type="InterPro" id="IPR043128">
    <property type="entry name" value="Rev_trsase/Diguanyl_cyclase"/>
</dbReference>
<dbReference type="PROSITE" id="PS50887">
    <property type="entry name" value="GGDEF"/>
    <property type="match status" value="1"/>
</dbReference>
<name>A0ABP9VFY3_9DEIO</name>
<comment type="caution">
    <text evidence="3">The sequence shown here is derived from an EMBL/GenBank/DDBJ whole genome shotgun (WGS) entry which is preliminary data.</text>
</comment>
<protein>
    <recommendedName>
        <fullName evidence="2">GGDEF domain-containing protein</fullName>
    </recommendedName>
</protein>
<dbReference type="CDD" id="cd01949">
    <property type="entry name" value="GGDEF"/>
    <property type="match status" value="1"/>
</dbReference>
<dbReference type="PANTHER" id="PTHR45138">
    <property type="entry name" value="REGULATORY COMPONENTS OF SENSORY TRANSDUCTION SYSTEM"/>
    <property type="match status" value="1"/>
</dbReference>
<dbReference type="InterPro" id="IPR011990">
    <property type="entry name" value="TPR-like_helical_dom_sf"/>
</dbReference>
<keyword evidence="1" id="KW-0175">Coiled coil</keyword>
<dbReference type="EMBL" id="BAABRN010000059">
    <property type="protein sequence ID" value="GAA5503651.1"/>
    <property type="molecule type" value="Genomic_DNA"/>
</dbReference>
<accession>A0ABP9VFY3</accession>
<organism evidence="3 4">
    <name type="scientific">Deinococcus xinjiangensis</name>
    <dbReference type="NCBI Taxonomy" id="457454"/>
    <lineage>
        <taxon>Bacteria</taxon>
        <taxon>Thermotogati</taxon>
        <taxon>Deinococcota</taxon>
        <taxon>Deinococci</taxon>
        <taxon>Deinococcales</taxon>
        <taxon>Deinococcaceae</taxon>
        <taxon>Deinococcus</taxon>
    </lineage>
</organism>
<evidence type="ECO:0000313" key="3">
    <source>
        <dbReference type="EMBL" id="GAA5503651.1"/>
    </source>
</evidence>
<evidence type="ECO:0000313" key="4">
    <source>
        <dbReference type="Proteomes" id="UP001458946"/>
    </source>
</evidence>
<feature type="coiled-coil region" evidence="1">
    <location>
        <begin position="327"/>
        <end position="357"/>
    </location>
</feature>
<dbReference type="Pfam" id="PF00990">
    <property type="entry name" value="GGDEF"/>
    <property type="match status" value="1"/>
</dbReference>
<sequence length="514" mass="57904">MRPLYEAWAVRDIDVELARSTAEVFLPSHPPQARTLLAYLAWREGRYNQAAELALASLNELRQAPPSMWLGHTLNILGCLASDLSRLDEAMELFTQQLEIARALQDPSLEAIAIHDMGMCQVSINPESARFHLQQALAYFIESDDYFGIMLAHLNLGILDQREQLWAAAKSHFELSLEQIKHFHNPSIEAAVRGFYLDVLTQLGALRGVQEQIAELRRLLQENPQNFSLQIEAAFPIARHSKHDPESVIGLLLPIVTTLKDVGLHRFVGELRLCLSAAYEALGNYREAYAHTQEALTFERQLFAKEQQLQLRTLDVLHRTASFEKMAREERRRSEQLQAQVQELQRLNVRIQQLGRTDSLTGLANRYYLFEAGEDLAERATEDAPLAVALIDIDRFKQINDTYGHLVGDQVLANVASQIRQAAHENDLIARYGGEEFVILRPSATQAELAQTCFELQNRMSHYAWEKIMPGLSVSLSIGVAQTVDDLESALHTADQRMYMIKGRGGKGVQSGGS</sequence>